<comment type="catalytic activity">
    <reaction evidence="10">
        <text>dihydroxyacetone + ATP = dihydroxyacetone phosphate + ADP + H(+)</text>
        <dbReference type="Rhea" id="RHEA:15773"/>
        <dbReference type="ChEBI" id="CHEBI:15378"/>
        <dbReference type="ChEBI" id="CHEBI:16016"/>
        <dbReference type="ChEBI" id="CHEBI:30616"/>
        <dbReference type="ChEBI" id="CHEBI:57642"/>
        <dbReference type="ChEBI" id="CHEBI:456216"/>
        <dbReference type="EC" id="2.7.1.29"/>
    </reaction>
</comment>
<evidence type="ECO:0000256" key="10">
    <source>
        <dbReference type="ARBA" id="ARBA00048898"/>
    </source>
</evidence>
<dbReference type="Pfam" id="PF02733">
    <property type="entry name" value="Dak1"/>
    <property type="match status" value="1"/>
</dbReference>
<dbReference type="FunFam" id="1.25.40.340:FF:000001">
    <property type="entry name" value="Dihydroxyacetone kinase 1"/>
    <property type="match status" value="1"/>
</dbReference>
<evidence type="ECO:0000256" key="9">
    <source>
        <dbReference type="ARBA" id="ARBA00047974"/>
    </source>
</evidence>
<dbReference type="GO" id="GO:0005524">
    <property type="term" value="F:ATP binding"/>
    <property type="evidence" value="ECO:0007669"/>
    <property type="project" value="UniProtKB-KW"/>
</dbReference>
<evidence type="ECO:0000256" key="1">
    <source>
        <dbReference type="ARBA" id="ARBA00003264"/>
    </source>
</evidence>
<comment type="similarity">
    <text evidence="3">Belongs to the dihydroxyacetone kinase (DAK) family.</text>
</comment>
<keyword evidence="6 15" id="KW-0418">Kinase</keyword>
<evidence type="ECO:0000256" key="2">
    <source>
        <dbReference type="ARBA" id="ARBA00004778"/>
    </source>
</evidence>
<dbReference type="Proteomes" id="UP000308133">
    <property type="component" value="Unassembled WGS sequence"/>
</dbReference>
<feature type="domain" description="DhaK" evidence="14">
    <location>
        <begin position="9"/>
        <end position="347"/>
    </location>
</feature>
<dbReference type="GO" id="GO:0050354">
    <property type="term" value="F:triokinase activity"/>
    <property type="evidence" value="ECO:0007669"/>
    <property type="project" value="UniProtKB-EC"/>
</dbReference>
<comment type="function">
    <text evidence="1">Catalyzes both the phosphorylation of dihydroxyacetone and of glyceraldehyde.</text>
</comment>
<keyword evidence="8" id="KW-0067">ATP-binding</keyword>
<dbReference type="PANTHER" id="PTHR28629:SF14">
    <property type="entry name" value="DIHYDROXYACETONE KINASE 1"/>
    <property type="match status" value="1"/>
</dbReference>
<dbReference type="GO" id="GO:0019588">
    <property type="term" value="P:anaerobic glycerol catabolic process"/>
    <property type="evidence" value="ECO:0007669"/>
    <property type="project" value="UniProtKB-UniPathway"/>
</dbReference>
<dbReference type="Gene3D" id="1.25.40.340">
    <property type="match status" value="1"/>
</dbReference>
<dbReference type="InterPro" id="IPR012734">
    <property type="entry name" value="DhaK_ATP"/>
</dbReference>
<dbReference type="UniPathway" id="UPA00617">
    <property type="reaction ID" value="UER00669"/>
</dbReference>
<dbReference type="PROSITE" id="PS51481">
    <property type="entry name" value="DHAK"/>
    <property type="match status" value="1"/>
</dbReference>
<comment type="caution">
    <text evidence="15">The sequence shown here is derived from an EMBL/GenBank/DDBJ whole genome shotgun (WGS) entry which is preliminary data.</text>
</comment>
<dbReference type="Gene3D" id="3.40.50.10440">
    <property type="entry name" value="Dihydroxyacetone kinase, domain 1"/>
    <property type="match status" value="1"/>
</dbReference>
<feature type="binding site" evidence="12">
    <location>
        <position position="111"/>
    </location>
    <ligand>
        <name>substrate</name>
    </ligand>
</feature>
<feature type="active site" description="Tele-hemiaminal-histidine intermediate" evidence="11">
    <location>
        <position position="224"/>
    </location>
</feature>
<dbReference type="SMART" id="SM01120">
    <property type="entry name" value="Dak2"/>
    <property type="match status" value="1"/>
</dbReference>
<dbReference type="InterPro" id="IPR004007">
    <property type="entry name" value="DhaL_dom"/>
</dbReference>
<dbReference type="Pfam" id="PF02734">
    <property type="entry name" value="Dak2"/>
    <property type="match status" value="1"/>
</dbReference>
<protein>
    <submittedName>
        <fullName evidence="15">Dihydroxyacetone kinase-1</fullName>
    </submittedName>
</protein>
<feature type="domain" description="DhaL" evidence="13">
    <location>
        <begin position="387"/>
        <end position="583"/>
    </location>
</feature>
<evidence type="ECO:0000256" key="8">
    <source>
        <dbReference type="ARBA" id="ARBA00022840"/>
    </source>
</evidence>
<proteinExistence type="inferred from homology"/>
<evidence type="ECO:0000256" key="6">
    <source>
        <dbReference type="ARBA" id="ARBA00022777"/>
    </source>
</evidence>
<evidence type="ECO:0000256" key="4">
    <source>
        <dbReference type="ARBA" id="ARBA00022679"/>
    </source>
</evidence>
<dbReference type="SUPFAM" id="SSF82549">
    <property type="entry name" value="DAK1/DegV-like"/>
    <property type="match status" value="1"/>
</dbReference>
<evidence type="ECO:0000256" key="7">
    <source>
        <dbReference type="ARBA" id="ARBA00022798"/>
    </source>
</evidence>
<reference evidence="15 16" key="1">
    <citation type="submission" date="2018-02" db="EMBL/GenBank/DDBJ databases">
        <title>Draft genome sequences of Elsinoe sp., causing black scab on jojoba.</title>
        <authorList>
            <person name="Stodart B."/>
            <person name="Jeffress S."/>
            <person name="Ash G."/>
            <person name="Arun Chinnappa K."/>
        </authorList>
    </citation>
    <scope>NUCLEOTIDE SEQUENCE [LARGE SCALE GENOMIC DNA]</scope>
    <source>
        <strain evidence="15 16">Hillstone_2</strain>
    </source>
</reference>
<dbReference type="InterPro" id="IPR004006">
    <property type="entry name" value="DhaK_dom"/>
</dbReference>
<dbReference type="NCBIfam" id="TIGR02361">
    <property type="entry name" value="dak_ATP"/>
    <property type="match status" value="1"/>
</dbReference>
<keyword evidence="5" id="KW-0547">Nucleotide-binding</keyword>
<evidence type="ECO:0000256" key="11">
    <source>
        <dbReference type="PIRSR" id="PIRSR612734-1"/>
    </source>
</evidence>
<dbReference type="GO" id="GO:0004371">
    <property type="term" value="F:glycerone kinase activity"/>
    <property type="evidence" value="ECO:0007669"/>
    <property type="project" value="UniProtKB-EC"/>
</dbReference>
<dbReference type="SUPFAM" id="SSF101473">
    <property type="entry name" value="DhaL-like"/>
    <property type="match status" value="1"/>
</dbReference>
<evidence type="ECO:0000259" key="13">
    <source>
        <dbReference type="PROSITE" id="PS51480"/>
    </source>
</evidence>
<dbReference type="EMBL" id="PTQR01000100">
    <property type="protein sequence ID" value="TKX20153.1"/>
    <property type="molecule type" value="Genomic_DNA"/>
</dbReference>
<accession>A0A4U7APS3</accession>
<comment type="catalytic activity">
    <reaction evidence="9">
        <text>D-glyceraldehyde + ATP = D-glyceraldehyde 3-phosphate + ADP + H(+)</text>
        <dbReference type="Rhea" id="RHEA:13941"/>
        <dbReference type="ChEBI" id="CHEBI:15378"/>
        <dbReference type="ChEBI" id="CHEBI:17378"/>
        <dbReference type="ChEBI" id="CHEBI:30616"/>
        <dbReference type="ChEBI" id="CHEBI:59776"/>
        <dbReference type="ChEBI" id="CHEBI:456216"/>
        <dbReference type="EC" id="2.7.1.28"/>
    </reaction>
</comment>
<dbReference type="GO" id="GO:0005829">
    <property type="term" value="C:cytosol"/>
    <property type="evidence" value="ECO:0007669"/>
    <property type="project" value="TreeGrafter"/>
</dbReference>
<dbReference type="AlphaFoldDB" id="A0A4U7APS3"/>
<dbReference type="Gene3D" id="3.30.1180.20">
    <property type="entry name" value="Dihydroxyacetone kinase, domain 2"/>
    <property type="match status" value="1"/>
</dbReference>
<evidence type="ECO:0000259" key="14">
    <source>
        <dbReference type="PROSITE" id="PS51481"/>
    </source>
</evidence>
<feature type="binding site" evidence="12">
    <location>
        <begin position="55"/>
        <end position="58"/>
    </location>
    <ligand>
        <name>substrate</name>
    </ligand>
</feature>
<dbReference type="InterPro" id="IPR036117">
    <property type="entry name" value="DhaL_dom_sf"/>
</dbReference>
<sequence>MRQKHLVNDPTQLVQASLQSISLTNASSLVDLEKQIVYAPSSICDDKVAIVSGGGAGHEPSFTGFVGPGILTAAVSGTVFASPNSKQVLAAIGKVKAASGVLVTVMNYTGDVMNFGVAIEKAKALHTDARIEMLVVGDDVSVPRTQGGKVGRRGIAGTVLVHKITGAMAASGISLDEIVRVGRLVVDNLVSIGASLDRVHVPGRTVTEDTGLQSDELELGMGIHNETGIEKRRGASKELPNLVRDMLKQLLDPKDEERAFMTSTSANMVLLLNNLGGLSVLELGAVLTEVHKQLGLTYSIKPTRIYSGTFMTALDGPGFSISLLNADLDSKTDVVGLLDAPSDTIGWSVPRHQPTRPLKEAESSPVAFHSTLNEMENGWTLPSADMQLTLHRLGCGLRALIDVEPEVTKFDTIVGDGDCGTTLRRGAEEIMKRLDNQPSSVTSLLSLIVSAVEDTMDGTSGALYSIFINALLQRFSQKPDEVFAATTWALALNHALSVLSRYTPARTGDRTVIDALDPFVQSLSTGGDLAEAAKKAQEAAEGTKHLKAKLGRTVYIGGGEDWLGKIPDPGAYALAAFLRGLAS</sequence>
<evidence type="ECO:0000256" key="3">
    <source>
        <dbReference type="ARBA" id="ARBA00008757"/>
    </source>
</evidence>
<name>A0A4U7APS3_9PEZI</name>
<dbReference type="FunFam" id="3.40.50.10440:FF:000001">
    <property type="entry name" value="Dihydroxyacetone kinase, DhaK subunit"/>
    <property type="match status" value="1"/>
</dbReference>
<evidence type="ECO:0000256" key="5">
    <source>
        <dbReference type="ARBA" id="ARBA00022741"/>
    </source>
</evidence>
<evidence type="ECO:0000256" key="12">
    <source>
        <dbReference type="PIRSR" id="PIRSR612734-2"/>
    </source>
</evidence>
<keyword evidence="7" id="KW-0319">Glycerol metabolism</keyword>
<dbReference type="InterPro" id="IPR050861">
    <property type="entry name" value="Dihydroxyacetone_Kinase"/>
</dbReference>
<comment type="pathway">
    <text evidence="2">Polyol metabolism; glycerol fermentation; glycerone phosphate from glycerol (oxidative route): step 2/2.</text>
</comment>
<evidence type="ECO:0000313" key="16">
    <source>
        <dbReference type="Proteomes" id="UP000308133"/>
    </source>
</evidence>
<dbReference type="PROSITE" id="PS51480">
    <property type="entry name" value="DHAL"/>
    <property type="match status" value="1"/>
</dbReference>
<evidence type="ECO:0000313" key="15">
    <source>
        <dbReference type="EMBL" id="TKX20153.1"/>
    </source>
</evidence>
<gene>
    <name evidence="15" type="ORF">C1H76_7654</name>
</gene>
<dbReference type="PANTHER" id="PTHR28629">
    <property type="entry name" value="TRIOKINASE/FMN CYCLASE"/>
    <property type="match status" value="1"/>
</dbReference>
<organism evidence="15 16">
    <name type="scientific">Elsinoe australis</name>
    <dbReference type="NCBI Taxonomy" id="40998"/>
    <lineage>
        <taxon>Eukaryota</taxon>
        <taxon>Fungi</taxon>
        <taxon>Dikarya</taxon>
        <taxon>Ascomycota</taxon>
        <taxon>Pezizomycotina</taxon>
        <taxon>Dothideomycetes</taxon>
        <taxon>Dothideomycetidae</taxon>
        <taxon>Myriangiales</taxon>
        <taxon>Elsinoaceae</taxon>
        <taxon>Elsinoe</taxon>
    </lineage>
</organism>
<dbReference type="FunFam" id="3.30.1180.20:FF:000001">
    <property type="entry name" value="Dihydroxyacetone kinase 1"/>
    <property type="match status" value="1"/>
</dbReference>
<keyword evidence="4" id="KW-0808">Transferase</keyword>